<name>A0A382GZF8_9ZZZZ</name>
<evidence type="ECO:0000256" key="1">
    <source>
        <dbReference type="SAM" id="MobiDB-lite"/>
    </source>
</evidence>
<accession>A0A382GZF8</accession>
<dbReference type="InterPro" id="IPR006311">
    <property type="entry name" value="TAT_signal"/>
</dbReference>
<feature type="domain" description="Oxidoreductase molybdopterin-binding" evidence="2">
    <location>
        <begin position="121"/>
        <end position="286"/>
    </location>
</feature>
<dbReference type="GO" id="GO:0006790">
    <property type="term" value="P:sulfur compound metabolic process"/>
    <property type="evidence" value="ECO:0007669"/>
    <property type="project" value="TreeGrafter"/>
</dbReference>
<dbReference type="Pfam" id="PF00174">
    <property type="entry name" value="Oxidored_molyb"/>
    <property type="match status" value="1"/>
</dbReference>
<proteinExistence type="predicted"/>
<protein>
    <recommendedName>
        <fullName evidence="2">Oxidoreductase molybdopterin-binding domain-containing protein</fullName>
    </recommendedName>
</protein>
<dbReference type="SUPFAM" id="SSF81296">
    <property type="entry name" value="E set domains"/>
    <property type="match status" value="1"/>
</dbReference>
<dbReference type="SUPFAM" id="SSF56524">
    <property type="entry name" value="Oxidoreductase molybdopterin-binding domain"/>
    <property type="match status" value="1"/>
</dbReference>
<sequence>MSNPASLRNTELAGNSSPPISTTLGERIPFTRNQVTELIERARGEGISRRDLMKIFAVGGIGAVLTACEQPPTPSGAHGAAGVPWVKDPELFIEHPTNLETRLELLDGVITPNELFFVRNHAPTPRIDVSEYQLSVEGDAIDEPVQLTINDLRDLPNESVVAYLECGGNWRSFWGSIVGQEAAGGQWKTGGVSCAEWSGPTLTSVLALAGIQPSAVDVDLIGLDEGNFSRPMSIERALDPTTLLAYSMNGVDLPPDHGFPLRGVVPGWVGSSSVKWLGRIVVSSERIWSRNNLTSYVLVGEDWPAEEYAPADGGPITTGVVKSALALPRPASLPSGINLISGFAYAPSGPVQRVEWSADNGSTWLVAHILDPVLPHAWQRFQFEWDAPAGNHTLLTRA</sequence>
<dbReference type="PRINTS" id="PR00407">
    <property type="entry name" value="EUMOPTERIN"/>
</dbReference>
<dbReference type="PANTHER" id="PTHR19372:SF7">
    <property type="entry name" value="SULFITE OXIDASE, MITOCHONDRIAL"/>
    <property type="match status" value="1"/>
</dbReference>
<feature type="region of interest" description="Disordered" evidence="1">
    <location>
        <begin position="1"/>
        <end position="26"/>
    </location>
</feature>
<dbReference type="InterPro" id="IPR008335">
    <property type="entry name" value="Mopterin_OxRdtase_euk"/>
</dbReference>
<evidence type="ECO:0000259" key="2">
    <source>
        <dbReference type="Pfam" id="PF00174"/>
    </source>
</evidence>
<dbReference type="EMBL" id="UINC01057895">
    <property type="protein sequence ID" value="SVB79551.1"/>
    <property type="molecule type" value="Genomic_DNA"/>
</dbReference>
<dbReference type="GO" id="GO:0020037">
    <property type="term" value="F:heme binding"/>
    <property type="evidence" value="ECO:0007669"/>
    <property type="project" value="TreeGrafter"/>
</dbReference>
<dbReference type="InterPro" id="IPR036374">
    <property type="entry name" value="OxRdtase_Mopterin-bd_sf"/>
</dbReference>
<reference evidence="3" key="1">
    <citation type="submission" date="2018-05" db="EMBL/GenBank/DDBJ databases">
        <authorList>
            <person name="Lanie J.A."/>
            <person name="Ng W.-L."/>
            <person name="Kazmierczak K.M."/>
            <person name="Andrzejewski T.M."/>
            <person name="Davidsen T.M."/>
            <person name="Wayne K.J."/>
            <person name="Tettelin H."/>
            <person name="Glass J.I."/>
            <person name="Rusch D."/>
            <person name="Podicherti R."/>
            <person name="Tsui H.-C.T."/>
            <person name="Winkler M.E."/>
        </authorList>
    </citation>
    <scope>NUCLEOTIDE SEQUENCE</scope>
</reference>
<dbReference type="GO" id="GO:0043546">
    <property type="term" value="F:molybdopterin cofactor binding"/>
    <property type="evidence" value="ECO:0007669"/>
    <property type="project" value="TreeGrafter"/>
</dbReference>
<dbReference type="Gene3D" id="3.90.420.10">
    <property type="entry name" value="Oxidoreductase, molybdopterin-binding domain"/>
    <property type="match status" value="1"/>
</dbReference>
<dbReference type="PANTHER" id="PTHR19372">
    <property type="entry name" value="SULFITE REDUCTASE"/>
    <property type="match status" value="1"/>
</dbReference>
<feature type="compositionally biased region" description="Polar residues" evidence="1">
    <location>
        <begin position="1"/>
        <end position="24"/>
    </location>
</feature>
<organism evidence="3">
    <name type="scientific">marine metagenome</name>
    <dbReference type="NCBI Taxonomy" id="408172"/>
    <lineage>
        <taxon>unclassified sequences</taxon>
        <taxon>metagenomes</taxon>
        <taxon>ecological metagenomes</taxon>
    </lineage>
</organism>
<evidence type="ECO:0000313" key="3">
    <source>
        <dbReference type="EMBL" id="SVB79551.1"/>
    </source>
</evidence>
<dbReference type="GO" id="GO:0008482">
    <property type="term" value="F:sulfite oxidase activity"/>
    <property type="evidence" value="ECO:0007669"/>
    <property type="project" value="TreeGrafter"/>
</dbReference>
<gene>
    <name evidence="3" type="ORF">METZ01_LOCUS232405</name>
</gene>
<dbReference type="InterPro" id="IPR014756">
    <property type="entry name" value="Ig_E-set"/>
</dbReference>
<dbReference type="Gene3D" id="2.60.40.650">
    <property type="match status" value="1"/>
</dbReference>
<dbReference type="InterPro" id="IPR000572">
    <property type="entry name" value="OxRdtase_Mopterin-bd_dom"/>
</dbReference>
<dbReference type="PROSITE" id="PS51318">
    <property type="entry name" value="TAT"/>
    <property type="match status" value="1"/>
</dbReference>
<feature type="non-terminal residue" evidence="3">
    <location>
        <position position="398"/>
    </location>
</feature>
<dbReference type="AlphaFoldDB" id="A0A382GZF8"/>